<protein>
    <submittedName>
        <fullName evidence="2">Uncharacterized protein</fullName>
    </submittedName>
</protein>
<evidence type="ECO:0000313" key="2">
    <source>
        <dbReference type="EMBL" id="OPJ81737.1"/>
    </source>
</evidence>
<name>A0A1V4KCX8_PATFA</name>
<sequence length="139" mass="15688">MDAPAEDPEGGSGPWQMRQRSGGQRRQRVVQSRAGSSVGAPAGLPPVYKHSCCRIFAMLRLKPPAARSKREMVRESGPRHLERTGRLVFETVNSLNPYCERFMQNISGLLKRGLVRPPRSERERGREGPRARQIIISER</sequence>
<evidence type="ECO:0000256" key="1">
    <source>
        <dbReference type="SAM" id="MobiDB-lite"/>
    </source>
</evidence>
<feature type="region of interest" description="Disordered" evidence="1">
    <location>
        <begin position="116"/>
        <end position="139"/>
    </location>
</feature>
<feature type="region of interest" description="Disordered" evidence="1">
    <location>
        <begin position="1"/>
        <end position="47"/>
    </location>
</feature>
<keyword evidence="3" id="KW-1185">Reference proteome</keyword>
<proteinExistence type="predicted"/>
<dbReference type="AlphaFoldDB" id="A0A1V4KCX8"/>
<dbReference type="Proteomes" id="UP000190648">
    <property type="component" value="Unassembled WGS sequence"/>
</dbReference>
<gene>
    <name evidence="2" type="ORF">AV530_014301</name>
</gene>
<feature type="compositionally biased region" description="Basic and acidic residues" evidence="1">
    <location>
        <begin position="118"/>
        <end position="130"/>
    </location>
</feature>
<dbReference type="EMBL" id="LSYS01003958">
    <property type="protein sequence ID" value="OPJ81737.1"/>
    <property type="molecule type" value="Genomic_DNA"/>
</dbReference>
<feature type="compositionally biased region" description="Low complexity" evidence="1">
    <location>
        <begin position="29"/>
        <end position="40"/>
    </location>
</feature>
<organism evidence="2 3">
    <name type="scientific">Patagioenas fasciata monilis</name>
    <dbReference type="NCBI Taxonomy" id="372326"/>
    <lineage>
        <taxon>Eukaryota</taxon>
        <taxon>Metazoa</taxon>
        <taxon>Chordata</taxon>
        <taxon>Craniata</taxon>
        <taxon>Vertebrata</taxon>
        <taxon>Euteleostomi</taxon>
        <taxon>Archelosauria</taxon>
        <taxon>Archosauria</taxon>
        <taxon>Dinosauria</taxon>
        <taxon>Saurischia</taxon>
        <taxon>Theropoda</taxon>
        <taxon>Coelurosauria</taxon>
        <taxon>Aves</taxon>
        <taxon>Neognathae</taxon>
        <taxon>Neoaves</taxon>
        <taxon>Columbimorphae</taxon>
        <taxon>Columbiformes</taxon>
        <taxon>Columbidae</taxon>
        <taxon>Patagioenas</taxon>
    </lineage>
</organism>
<comment type="caution">
    <text evidence="2">The sequence shown here is derived from an EMBL/GenBank/DDBJ whole genome shotgun (WGS) entry which is preliminary data.</text>
</comment>
<accession>A0A1V4KCX8</accession>
<evidence type="ECO:0000313" key="3">
    <source>
        <dbReference type="Proteomes" id="UP000190648"/>
    </source>
</evidence>
<reference evidence="2 3" key="1">
    <citation type="submission" date="2016-02" db="EMBL/GenBank/DDBJ databases">
        <title>Band-tailed pigeon sequencing and assembly.</title>
        <authorList>
            <person name="Soares A.E."/>
            <person name="Novak B.J."/>
            <person name="Rice E.S."/>
            <person name="O'Connell B."/>
            <person name="Chang D."/>
            <person name="Weber S."/>
            <person name="Shapiro B."/>
        </authorList>
    </citation>
    <scope>NUCLEOTIDE SEQUENCE [LARGE SCALE GENOMIC DNA]</scope>
    <source>
        <strain evidence="2">BTP2013</strain>
        <tissue evidence="2">Blood</tissue>
    </source>
</reference>